<dbReference type="Proteomes" id="UP001434337">
    <property type="component" value="Chromosome"/>
</dbReference>
<accession>A0ABZ3C979</accession>
<feature type="transmembrane region" description="Helical" evidence="8">
    <location>
        <begin position="121"/>
        <end position="141"/>
    </location>
</feature>
<dbReference type="EMBL" id="CP115965">
    <property type="protein sequence ID" value="WZW98759.1"/>
    <property type="molecule type" value="Genomic_DNA"/>
</dbReference>
<reference evidence="9 10" key="1">
    <citation type="journal article" date="2023" name="Environ Microbiome">
        <title>A coral-associated actinobacterium mitigates coral bleaching under heat stress.</title>
        <authorList>
            <person name="Li J."/>
            <person name="Zou Y."/>
            <person name="Li Q."/>
            <person name="Zhang J."/>
            <person name="Bourne D.G."/>
            <person name="Lyu Y."/>
            <person name="Liu C."/>
            <person name="Zhang S."/>
        </authorList>
    </citation>
    <scope>NUCLEOTIDE SEQUENCE [LARGE SCALE GENOMIC DNA]</scope>
    <source>
        <strain evidence="9 10">SCSIO 13291</strain>
    </source>
</reference>
<organism evidence="9 10">
    <name type="scientific">Propioniciclava soli</name>
    <dbReference type="NCBI Taxonomy" id="2775081"/>
    <lineage>
        <taxon>Bacteria</taxon>
        <taxon>Bacillati</taxon>
        <taxon>Actinomycetota</taxon>
        <taxon>Actinomycetes</taxon>
        <taxon>Propionibacteriales</taxon>
        <taxon>Propionibacteriaceae</taxon>
        <taxon>Propioniciclava</taxon>
    </lineage>
</organism>
<feature type="transmembrane region" description="Helical" evidence="8">
    <location>
        <begin position="94"/>
        <end position="114"/>
    </location>
</feature>
<evidence type="ECO:0000256" key="3">
    <source>
        <dbReference type="ARBA" id="ARBA00022679"/>
    </source>
</evidence>
<evidence type="ECO:0000256" key="8">
    <source>
        <dbReference type="SAM" id="Phobius"/>
    </source>
</evidence>
<feature type="transmembrane region" description="Helical" evidence="8">
    <location>
        <begin position="408"/>
        <end position="427"/>
    </location>
</feature>
<evidence type="ECO:0000256" key="4">
    <source>
        <dbReference type="ARBA" id="ARBA00022692"/>
    </source>
</evidence>
<evidence type="ECO:0000313" key="9">
    <source>
        <dbReference type="EMBL" id="WZW98759.1"/>
    </source>
</evidence>
<keyword evidence="3" id="KW-0808">Transferase</keyword>
<proteinExistence type="inferred from homology"/>
<dbReference type="InterPro" id="IPR018584">
    <property type="entry name" value="GT87"/>
</dbReference>
<keyword evidence="2" id="KW-1003">Cell membrane</keyword>
<gene>
    <name evidence="9" type="ORF">PCC79_00695</name>
</gene>
<evidence type="ECO:0000313" key="10">
    <source>
        <dbReference type="Proteomes" id="UP001434337"/>
    </source>
</evidence>
<protein>
    <submittedName>
        <fullName evidence="9">Glycosyltransferase 87 family protein</fullName>
    </submittedName>
</protein>
<keyword evidence="6 8" id="KW-0472">Membrane</keyword>
<feature type="transmembrane region" description="Helical" evidence="8">
    <location>
        <begin position="161"/>
        <end position="189"/>
    </location>
</feature>
<comment type="subcellular location">
    <subcellularLocation>
        <location evidence="1">Cell membrane</location>
        <topology evidence="1">Multi-pass membrane protein</topology>
    </subcellularLocation>
</comment>
<feature type="transmembrane region" description="Helical" evidence="8">
    <location>
        <begin position="365"/>
        <end position="388"/>
    </location>
</feature>
<dbReference type="RefSeq" id="WP_232549357.1">
    <property type="nucleotide sequence ID" value="NZ_CP115965.1"/>
</dbReference>
<evidence type="ECO:0000256" key="1">
    <source>
        <dbReference type="ARBA" id="ARBA00004651"/>
    </source>
</evidence>
<keyword evidence="10" id="KW-1185">Reference proteome</keyword>
<keyword evidence="4 8" id="KW-0812">Transmembrane</keyword>
<evidence type="ECO:0000256" key="2">
    <source>
        <dbReference type="ARBA" id="ARBA00022475"/>
    </source>
</evidence>
<feature type="transmembrane region" description="Helical" evidence="8">
    <location>
        <begin position="271"/>
        <end position="291"/>
    </location>
</feature>
<feature type="transmembrane region" description="Helical" evidence="8">
    <location>
        <begin position="21"/>
        <end position="42"/>
    </location>
</feature>
<feature type="transmembrane region" description="Helical" evidence="8">
    <location>
        <begin position="326"/>
        <end position="344"/>
    </location>
</feature>
<sequence>MPRPSPLVRWGRDPATAWATVAAVAVAWLALKLVSVWAWVVVPGEYGDTYYYFLAAQDAFTSGTGVRGVLTEYPTPAGLLLLAPWALGVTDYDGYRAVIVALTSLADAAFAALLGRRTGPVGVLGWVALTTVLGQVALLRLDMLPAVAAGAAVLYAWQGRSAAASVLVGLGTGLKLWPVVLAPLVALAARGRRARAFAWFVGTGVLLAAGSLLAGGWDRLVSPLGYQGERGLQIESVLATWPMRVWASGTDHRVWYSDFRAFEVEGPSVGLWVQVGGVAAALAVLGCALLLARWLRRGSPRGALGPLALTFVGAFVITSPALSPQYLLWLAAPAAAWCAAAWGAEPEAGRQTPEPSGARGVDGRVVSLATLVALLVLCLLTTAVYPVFYGGLTSVNDHTSRALALLTARNLGLVGFVAWTAALARAATARG</sequence>
<evidence type="ECO:0000256" key="5">
    <source>
        <dbReference type="ARBA" id="ARBA00022989"/>
    </source>
</evidence>
<comment type="similarity">
    <text evidence="7">Belongs to the glycosyltransferase 87 family.</text>
</comment>
<dbReference type="Pfam" id="PF09594">
    <property type="entry name" value="GT87"/>
    <property type="match status" value="1"/>
</dbReference>
<evidence type="ECO:0000256" key="6">
    <source>
        <dbReference type="ARBA" id="ARBA00023136"/>
    </source>
</evidence>
<feature type="transmembrane region" description="Helical" evidence="8">
    <location>
        <begin position="196"/>
        <end position="217"/>
    </location>
</feature>
<name>A0ABZ3C979_9ACTN</name>
<keyword evidence="5 8" id="KW-1133">Transmembrane helix</keyword>
<feature type="transmembrane region" description="Helical" evidence="8">
    <location>
        <begin position="303"/>
        <end position="320"/>
    </location>
</feature>
<evidence type="ECO:0000256" key="7">
    <source>
        <dbReference type="ARBA" id="ARBA00024033"/>
    </source>
</evidence>